<dbReference type="InterPro" id="IPR036388">
    <property type="entry name" value="WH-like_DNA-bd_sf"/>
</dbReference>
<sequence length="180" mass="20100">MVAESLQKCKQTKKVGRNLTANQLQKPLSPSPKPVMTIEQQQHDSQEMVALQAERMVYSLTFPMVLKAALELGVIDTMATVEDGVWLSPSEIESRLPTKPTNPEAPMMLDWMMLLLASHSVLKCRVVETGENDQTGKTERVYAAEPVCKFFLKSSDGSGSLRSLFMLCHNHVIFTSLYVL</sequence>
<evidence type="ECO:0000313" key="6">
    <source>
        <dbReference type="Proteomes" id="UP000504610"/>
    </source>
</evidence>
<evidence type="ECO:0000313" key="7">
    <source>
        <dbReference type="RefSeq" id="XP_056847347.1"/>
    </source>
</evidence>
<dbReference type="GO" id="GO:0046983">
    <property type="term" value="F:protein dimerization activity"/>
    <property type="evidence" value="ECO:0007669"/>
    <property type="project" value="InterPro"/>
</dbReference>
<gene>
    <name evidence="7" type="primary">LOC130498033</name>
</gene>
<evidence type="ECO:0000256" key="4">
    <source>
        <dbReference type="SAM" id="MobiDB-lite"/>
    </source>
</evidence>
<keyword evidence="1" id="KW-0489">Methyltransferase</keyword>
<reference evidence="7" key="2">
    <citation type="submission" date="2025-08" db="UniProtKB">
        <authorList>
            <consortium name="RefSeq"/>
        </authorList>
    </citation>
    <scope>IDENTIFICATION</scope>
    <source>
        <tissue evidence="7">Leaf</tissue>
    </source>
</reference>
<dbReference type="InterPro" id="IPR036390">
    <property type="entry name" value="WH_DNA-bd_sf"/>
</dbReference>
<dbReference type="InterPro" id="IPR012967">
    <property type="entry name" value="COMT_dimerisation"/>
</dbReference>
<dbReference type="PANTHER" id="PTHR11746">
    <property type="entry name" value="O-METHYLTRANSFERASE"/>
    <property type="match status" value="1"/>
</dbReference>
<dbReference type="FunFam" id="1.10.10.10:FF:000357">
    <property type="entry name" value="Caffeic acid 3-O-methyltransferase"/>
    <property type="match status" value="1"/>
</dbReference>
<organism evidence="6 7">
    <name type="scientific">Raphanus sativus</name>
    <name type="common">Radish</name>
    <name type="synonym">Raphanus raphanistrum var. sativus</name>
    <dbReference type="NCBI Taxonomy" id="3726"/>
    <lineage>
        <taxon>Eukaryota</taxon>
        <taxon>Viridiplantae</taxon>
        <taxon>Streptophyta</taxon>
        <taxon>Embryophyta</taxon>
        <taxon>Tracheophyta</taxon>
        <taxon>Spermatophyta</taxon>
        <taxon>Magnoliopsida</taxon>
        <taxon>eudicotyledons</taxon>
        <taxon>Gunneridae</taxon>
        <taxon>Pentapetalae</taxon>
        <taxon>rosids</taxon>
        <taxon>malvids</taxon>
        <taxon>Brassicales</taxon>
        <taxon>Brassicaceae</taxon>
        <taxon>Brassiceae</taxon>
        <taxon>Raphanus</taxon>
    </lineage>
</organism>
<keyword evidence="6" id="KW-1185">Reference proteome</keyword>
<feature type="domain" description="O-methyltransferase dimerisation" evidence="5">
    <location>
        <begin position="59"/>
        <end position="154"/>
    </location>
</feature>
<keyword evidence="3" id="KW-0949">S-adenosyl-L-methionine</keyword>
<dbReference type="KEGG" id="rsz:130498033"/>
<evidence type="ECO:0000256" key="2">
    <source>
        <dbReference type="ARBA" id="ARBA00022679"/>
    </source>
</evidence>
<dbReference type="RefSeq" id="XP_056847347.1">
    <property type="nucleotide sequence ID" value="XM_056991367.1"/>
</dbReference>
<dbReference type="GO" id="GO:0008168">
    <property type="term" value="F:methyltransferase activity"/>
    <property type="evidence" value="ECO:0007669"/>
    <property type="project" value="UniProtKB-KW"/>
</dbReference>
<dbReference type="GeneID" id="130498033"/>
<dbReference type="GO" id="GO:0032259">
    <property type="term" value="P:methylation"/>
    <property type="evidence" value="ECO:0007669"/>
    <property type="project" value="UniProtKB-KW"/>
</dbReference>
<protein>
    <submittedName>
        <fullName evidence="7">Indole glucosinolate O-methyltransferase 4-like</fullName>
    </submittedName>
</protein>
<dbReference type="InterPro" id="IPR016461">
    <property type="entry name" value="COMT-like"/>
</dbReference>
<feature type="compositionally biased region" description="Polar residues" evidence="4">
    <location>
        <begin position="19"/>
        <end position="28"/>
    </location>
</feature>
<proteinExistence type="predicted"/>
<dbReference type="SUPFAM" id="SSF46785">
    <property type="entry name" value="Winged helix' DNA-binding domain"/>
    <property type="match status" value="1"/>
</dbReference>
<keyword evidence="2" id="KW-0808">Transferase</keyword>
<dbReference type="Proteomes" id="UP000504610">
    <property type="component" value="Chromosome 7"/>
</dbReference>
<dbReference type="Gene3D" id="1.10.10.10">
    <property type="entry name" value="Winged helix-like DNA-binding domain superfamily/Winged helix DNA-binding domain"/>
    <property type="match status" value="1"/>
</dbReference>
<dbReference type="Pfam" id="PF08100">
    <property type="entry name" value="Dimerisation"/>
    <property type="match status" value="1"/>
</dbReference>
<evidence type="ECO:0000259" key="5">
    <source>
        <dbReference type="Pfam" id="PF08100"/>
    </source>
</evidence>
<dbReference type="OrthoDB" id="1606438at2759"/>
<feature type="region of interest" description="Disordered" evidence="4">
    <location>
        <begin position="13"/>
        <end position="33"/>
    </location>
</feature>
<accession>A0A9W3C753</accession>
<evidence type="ECO:0000256" key="1">
    <source>
        <dbReference type="ARBA" id="ARBA00022603"/>
    </source>
</evidence>
<evidence type="ECO:0000256" key="3">
    <source>
        <dbReference type="ARBA" id="ARBA00022691"/>
    </source>
</evidence>
<reference evidence="6" key="1">
    <citation type="journal article" date="2019" name="Database">
        <title>The radish genome database (RadishGD): an integrated information resource for radish genomics.</title>
        <authorList>
            <person name="Yu H.J."/>
            <person name="Baek S."/>
            <person name="Lee Y.J."/>
            <person name="Cho A."/>
            <person name="Mun J.H."/>
        </authorList>
    </citation>
    <scope>NUCLEOTIDE SEQUENCE [LARGE SCALE GENOMIC DNA]</scope>
    <source>
        <strain evidence="6">cv. WK10039</strain>
    </source>
</reference>
<name>A0A9W3C753_RAPSA</name>
<dbReference type="AlphaFoldDB" id="A0A9W3C753"/>